<organism evidence="3">
    <name type="scientific">Timema cristinae</name>
    <name type="common">Walking stick</name>
    <dbReference type="NCBI Taxonomy" id="61476"/>
    <lineage>
        <taxon>Eukaryota</taxon>
        <taxon>Metazoa</taxon>
        <taxon>Ecdysozoa</taxon>
        <taxon>Arthropoda</taxon>
        <taxon>Hexapoda</taxon>
        <taxon>Insecta</taxon>
        <taxon>Pterygota</taxon>
        <taxon>Neoptera</taxon>
        <taxon>Polyneoptera</taxon>
        <taxon>Phasmatodea</taxon>
        <taxon>Timematodea</taxon>
        <taxon>Timematoidea</taxon>
        <taxon>Timematidae</taxon>
        <taxon>Timema</taxon>
    </lineage>
</organism>
<proteinExistence type="predicted"/>
<gene>
    <name evidence="3" type="ORF">TCEB3V08_LOCUS11127</name>
</gene>
<feature type="domain" description="Fibronectin type-III" evidence="2">
    <location>
        <begin position="224"/>
        <end position="319"/>
    </location>
</feature>
<feature type="domain" description="Fibronectin type-III" evidence="2">
    <location>
        <begin position="434"/>
        <end position="530"/>
    </location>
</feature>
<keyword evidence="1" id="KW-0677">Repeat</keyword>
<dbReference type="PANTHER" id="PTHR46708:SF2">
    <property type="entry name" value="FIBRONECTIN TYPE-III DOMAIN-CONTAINING PROTEIN"/>
    <property type="match status" value="1"/>
</dbReference>
<dbReference type="PROSITE" id="PS50853">
    <property type="entry name" value="FN3"/>
    <property type="match status" value="3"/>
</dbReference>
<dbReference type="Pfam" id="PF00041">
    <property type="entry name" value="fn3"/>
    <property type="match status" value="2"/>
</dbReference>
<dbReference type="SUPFAM" id="SSF49265">
    <property type="entry name" value="Fibronectin type III"/>
    <property type="match status" value="3"/>
</dbReference>
<dbReference type="Gene3D" id="2.60.40.10">
    <property type="entry name" value="Immunoglobulins"/>
    <property type="match status" value="5"/>
</dbReference>
<dbReference type="CDD" id="cd00063">
    <property type="entry name" value="FN3"/>
    <property type="match status" value="4"/>
</dbReference>
<dbReference type="InterPro" id="IPR013783">
    <property type="entry name" value="Ig-like_fold"/>
</dbReference>
<dbReference type="InterPro" id="IPR036116">
    <property type="entry name" value="FN3_sf"/>
</dbReference>
<reference evidence="3" key="1">
    <citation type="submission" date="2020-11" db="EMBL/GenBank/DDBJ databases">
        <authorList>
            <person name="Tran Van P."/>
        </authorList>
    </citation>
    <scope>NUCLEOTIDE SEQUENCE</scope>
</reference>
<dbReference type="SMART" id="SM00060">
    <property type="entry name" value="FN3"/>
    <property type="match status" value="4"/>
</dbReference>
<evidence type="ECO:0000313" key="3">
    <source>
        <dbReference type="EMBL" id="CAD7411864.1"/>
    </source>
</evidence>
<dbReference type="InterPro" id="IPR050991">
    <property type="entry name" value="ECM_Regulatory_Proteins"/>
</dbReference>
<name>A0A7R9DDY2_TIMCR</name>
<dbReference type="EMBL" id="OC322477">
    <property type="protein sequence ID" value="CAD7411864.1"/>
    <property type="molecule type" value="Genomic_DNA"/>
</dbReference>
<feature type="domain" description="Fibronectin type-III" evidence="2">
    <location>
        <begin position="34"/>
        <end position="130"/>
    </location>
</feature>
<accession>A0A7R9DDY2</accession>
<sequence length="586" mass="64731">MDAEGNPIGQCDRRILRWFVERMSVELVTQIYEVPEQVTGLEVTGSSISTITIQWRTPSNTECLQGYLVCWSLVDGDENGCVTQTRHEHATRNLTGLTQCGRYSISVTVVSSSNDYSEATNTTAFSNPPLRRVSNVRALETSSTSFLVEWDLLTEDTECLEDYAMCWEMTGTFLNNCSSHPLDLTPAMNFTGLENCANYTFTVTARDESGESVANTIWAILSLTPGNVSSLETSSVGPSVLATWTPPSYRPRCVMQYEICWGSSPGNQTCAVQESSVTTFEITELTPCSEYVVGVRALGKPDNSSQWRVPTVNYECVQRYIVCWRSSRDRTEGCLNTTNLEQVITGLTPCVNYSINITAVGAIGISRASQMSAHTRSQDGCVTQTRATKRAPIPGLMSCVNYIVDVTTGDILGDSNTRAAPVVMDTTLTQDKPAIQNLSLSRDSEGNITVTWHPLVEGMMCVRSYNVCWEKQSQPEDNQCLELPSSENHLTISGLHSGATYTVEVSAVLVTGETSEIIREDIPISATVPVWPRRLYTPKGGPVRGKTGRFSAHVLWSEEGHVYTDNAKENRLIWPTATDSRFIYYR</sequence>
<protein>
    <recommendedName>
        <fullName evidence="2">Fibronectin type-III domain-containing protein</fullName>
    </recommendedName>
</protein>
<dbReference type="InterPro" id="IPR003961">
    <property type="entry name" value="FN3_dom"/>
</dbReference>
<dbReference type="PANTHER" id="PTHR46708">
    <property type="entry name" value="TENASCIN"/>
    <property type="match status" value="1"/>
</dbReference>
<dbReference type="AlphaFoldDB" id="A0A7R9DDY2"/>
<evidence type="ECO:0000259" key="2">
    <source>
        <dbReference type="PROSITE" id="PS50853"/>
    </source>
</evidence>
<evidence type="ECO:0000256" key="1">
    <source>
        <dbReference type="ARBA" id="ARBA00022737"/>
    </source>
</evidence>